<accession>A0A6I0SGQ6</accession>
<sequence>MSSVLLNWTCFEPRRQMLISASTKTEGWAIVETRDSQLAAAILKDVPEARLRELDKPVVTIAL</sequence>
<reference evidence="1 2" key="1">
    <citation type="journal article" date="2019" name="Nat. Med.">
        <title>A library of human gut bacterial isolates paired with longitudinal multiomics data enables mechanistic microbiome research.</title>
        <authorList>
            <person name="Poyet M."/>
            <person name="Groussin M."/>
            <person name="Gibbons S.M."/>
            <person name="Avila-Pacheco J."/>
            <person name="Jiang X."/>
            <person name="Kearney S.M."/>
            <person name="Perrotta A.R."/>
            <person name="Berdy B."/>
            <person name="Zhao S."/>
            <person name="Lieberman T.D."/>
            <person name="Swanson P.K."/>
            <person name="Smith M."/>
            <person name="Roesemann S."/>
            <person name="Alexander J.E."/>
            <person name="Rich S.A."/>
            <person name="Livny J."/>
            <person name="Vlamakis H."/>
            <person name="Clish C."/>
            <person name="Bullock K."/>
            <person name="Deik A."/>
            <person name="Scott J."/>
            <person name="Pierce K.A."/>
            <person name="Xavier R.J."/>
            <person name="Alm E.J."/>
        </authorList>
    </citation>
    <scope>NUCLEOTIDE SEQUENCE [LARGE SCALE GENOMIC DNA]</scope>
    <source>
        <strain evidence="1 2">BIOML-A162</strain>
    </source>
</reference>
<dbReference type="AlphaFoldDB" id="A0A6I0SGQ6"/>
<comment type="caution">
    <text evidence="1">The sequence shown here is derived from an EMBL/GenBank/DDBJ whole genome shotgun (WGS) entry which is preliminary data.</text>
</comment>
<dbReference type="EMBL" id="WCRY01000045">
    <property type="protein sequence ID" value="KAB4470971.1"/>
    <property type="molecule type" value="Genomic_DNA"/>
</dbReference>
<gene>
    <name evidence="1" type="ORF">GAN91_25970</name>
</gene>
<organism evidence="1 2">
    <name type="scientific">Bacteroides thetaiotaomicron</name>
    <dbReference type="NCBI Taxonomy" id="818"/>
    <lineage>
        <taxon>Bacteria</taxon>
        <taxon>Pseudomonadati</taxon>
        <taxon>Bacteroidota</taxon>
        <taxon>Bacteroidia</taxon>
        <taxon>Bacteroidales</taxon>
        <taxon>Bacteroidaceae</taxon>
        <taxon>Bacteroides</taxon>
    </lineage>
</organism>
<dbReference type="Proteomes" id="UP000436858">
    <property type="component" value="Unassembled WGS sequence"/>
</dbReference>
<evidence type="ECO:0000313" key="1">
    <source>
        <dbReference type="EMBL" id="KAB4470971.1"/>
    </source>
</evidence>
<name>A0A6I0SGQ6_BACT4</name>
<evidence type="ECO:0000313" key="2">
    <source>
        <dbReference type="Proteomes" id="UP000436858"/>
    </source>
</evidence>
<protein>
    <submittedName>
        <fullName evidence="1">Uncharacterized protein</fullName>
    </submittedName>
</protein>
<proteinExistence type="predicted"/>